<dbReference type="AlphaFoldDB" id="A0A7C8NJD8"/>
<proteinExistence type="predicted"/>
<evidence type="ECO:0000313" key="1">
    <source>
        <dbReference type="EMBL" id="KAF3113577.1"/>
    </source>
</evidence>
<sequence length="141" mass="15695">MSTLSVITGGYTPVVLATMFHILQATATPSLTLPWDICPAPPHGSIFEYRQCDPKANDPGNVWYGASQNIELPVATTTGKQEADIEKTVARPRIVVTVGWIFVAISRIKFGRLRAFTKWDDAEIIFFNVLNLVLFLKWMGI</sequence>
<comment type="caution">
    <text evidence="1">The sequence shown here is derived from an EMBL/GenBank/DDBJ whole genome shotgun (WGS) entry which is preliminary data.</text>
</comment>
<evidence type="ECO:0000313" key="2">
    <source>
        <dbReference type="Proteomes" id="UP000475325"/>
    </source>
</evidence>
<dbReference type="EMBL" id="WIQW01000001">
    <property type="protein sequence ID" value="KAF3113577.1"/>
    <property type="molecule type" value="Genomic_DNA"/>
</dbReference>
<dbReference type="Proteomes" id="UP000475325">
    <property type="component" value="Unassembled WGS sequence"/>
</dbReference>
<gene>
    <name evidence="1" type="ORF">TWF102_000232</name>
</gene>
<reference evidence="1 2" key="1">
    <citation type="submission" date="2019-06" db="EMBL/GenBank/DDBJ databases">
        <authorList>
            <person name="Palmer J.M."/>
        </authorList>
    </citation>
    <scope>NUCLEOTIDE SEQUENCE [LARGE SCALE GENOMIC DNA]</scope>
    <source>
        <strain evidence="1 2">TWF102</strain>
    </source>
</reference>
<protein>
    <submittedName>
        <fullName evidence="1">Uncharacterized protein</fullName>
    </submittedName>
</protein>
<organism evidence="1 2">
    <name type="scientific">Orbilia oligospora</name>
    <name type="common">Nematode-trapping fungus</name>
    <name type="synonym">Arthrobotrys oligospora</name>
    <dbReference type="NCBI Taxonomy" id="2813651"/>
    <lineage>
        <taxon>Eukaryota</taxon>
        <taxon>Fungi</taxon>
        <taxon>Dikarya</taxon>
        <taxon>Ascomycota</taxon>
        <taxon>Pezizomycotina</taxon>
        <taxon>Orbiliomycetes</taxon>
        <taxon>Orbiliales</taxon>
        <taxon>Orbiliaceae</taxon>
        <taxon>Orbilia</taxon>
    </lineage>
</organism>
<name>A0A7C8NJD8_ORBOL</name>
<accession>A0A7C8NJD8</accession>